<sequence length="77" mass="8896">MAELSAIDRYIIDKVREFREAKKYSQEHLSLLVGKAEGYIGNVESPKRGKHYNTKMLNELAKALECSPKDFWPDQPL</sequence>
<dbReference type="AlphaFoldDB" id="A0A847RNK8"/>
<dbReference type="RefSeq" id="WP_168873206.1">
    <property type="nucleotide sequence ID" value="NZ_JABAIA010000002.1"/>
</dbReference>
<evidence type="ECO:0000313" key="3">
    <source>
        <dbReference type="Proteomes" id="UP000570474"/>
    </source>
</evidence>
<comment type="caution">
    <text evidence="2">The sequence shown here is derived from an EMBL/GenBank/DDBJ whole genome shotgun (WGS) entry which is preliminary data.</text>
</comment>
<evidence type="ECO:0000313" key="2">
    <source>
        <dbReference type="EMBL" id="NLR67330.1"/>
    </source>
</evidence>
<reference evidence="2 3" key="1">
    <citation type="submission" date="2020-04" db="EMBL/GenBank/DDBJ databases">
        <authorList>
            <person name="Yin C."/>
        </authorList>
    </citation>
    <scope>NUCLEOTIDE SEQUENCE [LARGE SCALE GENOMIC DNA]</scope>
    <source>
        <strain evidence="2 3">Ae27</strain>
    </source>
</reference>
<organism evidence="2 3">
    <name type="scientific">Chitinophaga varians</name>
    <dbReference type="NCBI Taxonomy" id="2202339"/>
    <lineage>
        <taxon>Bacteria</taxon>
        <taxon>Pseudomonadati</taxon>
        <taxon>Bacteroidota</taxon>
        <taxon>Chitinophagia</taxon>
        <taxon>Chitinophagales</taxon>
        <taxon>Chitinophagaceae</taxon>
        <taxon>Chitinophaga</taxon>
    </lineage>
</organism>
<proteinExistence type="predicted"/>
<gene>
    <name evidence="2" type="ORF">HGH92_23700</name>
</gene>
<dbReference type="EMBL" id="JABAIA010000002">
    <property type="protein sequence ID" value="NLR67330.1"/>
    <property type="molecule type" value="Genomic_DNA"/>
</dbReference>
<dbReference type="SUPFAM" id="SSF47413">
    <property type="entry name" value="lambda repressor-like DNA-binding domains"/>
    <property type="match status" value="1"/>
</dbReference>
<dbReference type="Proteomes" id="UP000570474">
    <property type="component" value="Unassembled WGS sequence"/>
</dbReference>
<keyword evidence="3" id="KW-1185">Reference proteome</keyword>
<dbReference type="InterPro" id="IPR001387">
    <property type="entry name" value="Cro/C1-type_HTH"/>
</dbReference>
<dbReference type="CDD" id="cd00093">
    <property type="entry name" value="HTH_XRE"/>
    <property type="match status" value="1"/>
</dbReference>
<dbReference type="GO" id="GO:0003677">
    <property type="term" value="F:DNA binding"/>
    <property type="evidence" value="ECO:0007669"/>
    <property type="project" value="InterPro"/>
</dbReference>
<accession>A0A847RNK8</accession>
<dbReference type="InterPro" id="IPR010982">
    <property type="entry name" value="Lambda_DNA-bd_dom_sf"/>
</dbReference>
<dbReference type="Gene3D" id="1.10.260.40">
    <property type="entry name" value="lambda repressor-like DNA-binding domains"/>
    <property type="match status" value="1"/>
</dbReference>
<name>A0A847RNK8_9BACT</name>
<dbReference type="SMART" id="SM00530">
    <property type="entry name" value="HTH_XRE"/>
    <property type="match status" value="1"/>
</dbReference>
<protein>
    <submittedName>
        <fullName evidence="2">Helix-turn-helix transcriptional regulator</fullName>
    </submittedName>
</protein>
<feature type="domain" description="HTH cro/C1-type" evidence="1">
    <location>
        <begin position="15"/>
        <end position="71"/>
    </location>
</feature>
<dbReference type="PROSITE" id="PS50943">
    <property type="entry name" value="HTH_CROC1"/>
    <property type="match status" value="1"/>
</dbReference>
<evidence type="ECO:0000259" key="1">
    <source>
        <dbReference type="PROSITE" id="PS50943"/>
    </source>
</evidence>